<dbReference type="FunFam" id="3.40.640.10:FF:000015">
    <property type="entry name" value="Aspartate aminotransferase"/>
    <property type="match status" value="1"/>
</dbReference>
<evidence type="ECO:0000313" key="10">
    <source>
        <dbReference type="EMBL" id="JAC73964.1"/>
    </source>
</evidence>
<dbReference type="GO" id="GO:0004069">
    <property type="term" value="F:L-aspartate:2-oxoglutarate aminotransferase activity"/>
    <property type="evidence" value="ECO:0007669"/>
    <property type="project" value="UniProtKB-EC"/>
</dbReference>
<dbReference type="Pfam" id="PF00155">
    <property type="entry name" value="Aminotran_1_2"/>
    <property type="match status" value="1"/>
</dbReference>
<dbReference type="EC" id="2.6.1.1" evidence="8"/>
<comment type="subunit">
    <text evidence="3 8">Homodimer.</text>
</comment>
<accession>A0A061SPF8</accession>
<evidence type="ECO:0000256" key="7">
    <source>
        <dbReference type="ARBA" id="ARBA00049185"/>
    </source>
</evidence>
<dbReference type="NCBIfam" id="NF006719">
    <property type="entry name" value="PRK09257.1"/>
    <property type="match status" value="1"/>
</dbReference>
<evidence type="ECO:0000256" key="5">
    <source>
        <dbReference type="ARBA" id="ARBA00022679"/>
    </source>
</evidence>
<evidence type="ECO:0000256" key="8">
    <source>
        <dbReference type="RuleBase" id="RU000480"/>
    </source>
</evidence>
<feature type="domain" description="Aminotransferase class I/classII large" evidence="9">
    <location>
        <begin position="49"/>
        <end position="412"/>
    </location>
</feature>
<comment type="catalytic activity">
    <reaction evidence="7 8">
        <text>L-aspartate + 2-oxoglutarate = oxaloacetate + L-glutamate</text>
        <dbReference type="Rhea" id="RHEA:21824"/>
        <dbReference type="ChEBI" id="CHEBI:16452"/>
        <dbReference type="ChEBI" id="CHEBI:16810"/>
        <dbReference type="ChEBI" id="CHEBI:29985"/>
        <dbReference type="ChEBI" id="CHEBI:29991"/>
        <dbReference type="EC" id="2.6.1.1"/>
    </reaction>
</comment>
<evidence type="ECO:0000313" key="12">
    <source>
        <dbReference type="EMBL" id="JAC84581.1"/>
    </source>
</evidence>
<proteinExistence type="inferred from homology"/>
<keyword evidence="5 8" id="KW-0808">Transferase</keyword>
<organism evidence="12">
    <name type="scientific">Tetraselmis sp. GSL018</name>
    <dbReference type="NCBI Taxonomy" id="582737"/>
    <lineage>
        <taxon>Eukaryota</taxon>
        <taxon>Viridiplantae</taxon>
        <taxon>Chlorophyta</taxon>
        <taxon>core chlorophytes</taxon>
        <taxon>Chlorodendrophyceae</taxon>
        <taxon>Chlorodendrales</taxon>
        <taxon>Chlorodendraceae</taxon>
        <taxon>Tetraselmis</taxon>
    </lineage>
</organism>
<dbReference type="EMBL" id="GBEZ01000297">
    <property type="protein sequence ID" value="JAC84581.1"/>
    <property type="molecule type" value="Transcribed_RNA"/>
</dbReference>
<comment type="cofactor">
    <cofactor evidence="1">
        <name>pyridoxal 5'-phosphate</name>
        <dbReference type="ChEBI" id="CHEBI:597326"/>
    </cofactor>
</comment>
<keyword evidence="6" id="KW-0663">Pyridoxal phosphate</keyword>
<dbReference type="InterPro" id="IPR000796">
    <property type="entry name" value="Asp_trans"/>
</dbReference>
<dbReference type="PROSITE" id="PS00105">
    <property type="entry name" value="AA_TRANSFER_CLASS_1"/>
    <property type="match status" value="1"/>
</dbReference>
<evidence type="ECO:0000256" key="3">
    <source>
        <dbReference type="ARBA" id="ARBA00011738"/>
    </source>
</evidence>
<dbReference type="EMBL" id="GBEZ01011860">
    <property type="protein sequence ID" value="JAC73964.1"/>
    <property type="molecule type" value="Transcribed_RNA"/>
</dbReference>
<evidence type="ECO:0000256" key="1">
    <source>
        <dbReference type="ARBA" id="ARBA00001933"/>
    </source>
</evidence>
<dbReference type="InterPro" id="IPR004838">
    <property type="entry name" value="NHTrfase_class1_PyrdxlP-BS"/>
</dbReference>
<dbReference type="InterPro" id="IPR015421">
    <property type="entry name" value="PyrdxlP-dep_Trfase_major"/>
</dbReference>
<dbReference type="GO" id="GO:0006520">
    <property type="term" value="P:amino acid metabolic process"/>
    <property type="evidence" value="ECO:0007669"/>
    <property type="project" value="InterPro"/>
</dbReference>
<dbReference type="FunFam" id="3.90.1150.10:FF:000001">
    <property type="entry name" value="Aspartate aminotransferase"/>
    <property type="match status" value="1"/>
</dbReference>
<gene>
    <name evidence="12" type="primary">GOT2</name>
    <name evidence="11" type="ORF">TSPGSL018_27097</name>
    <name evidence="10" type="ORF">TSPGSL018_27287</name>
    <name evidence="12" type="ORF">TSPGSL018_638</name>
</gene>
<sequence length="420" mass="46082">MLNNSRIATCQGWTAVAARCASRFAAIPEAPKDPILGVTEKFLLDQNPEKMNLGVGAYRDDDGKPVVLDCVRKAEALVAGKEYMEYLPIGGNKEFNNLSLKLAYGDNPVLTQNQVAAVQTLSGTGACRLFAEFQKKWLPESKAYISVPTWANHHNIWRDAGVEQASYRYFKPSSCGLDFEGMMQDIKDAPSGSVFLLHACAHNPTGVDPTPGQWEEISKLMHEKGHFPFFDMAYQGFATGDCERDGQAVQIFLKDGHRLALSQSYAKNMGLYGQRVGCLSVVCDSQQEAIAVESQLKAIARPTYSNPPLHGAAIVAKILGDPELKQQWYGEVKSMAHRIISMRESLRSALEASGAPGTWSHVTDQIGMFCFSGLTGEQVDKLMSEHSIYMTRNGRISMAGVTSKNVGRLAESMAKVMKEV</sequence>
<reference evidence="12" key="1">
    <citation type="submission" date="2014-05" db="EMBL/GenBank/DDBJ databases">
        <title>The transcriptome of the halophilic microalga Tetraselmis sp. GSL018 isolated from the Great Salt Lake, Utah.</title>
        <authorList>
            <person name="Jinkerson R.E."/>
            <person name="D'Adamo S."/>
            <person name="Posewitz M.C."/>
        </authorList>
    </citation>
    <scope>NUCLEOTIDE SEQUENCE</scope>
    <source>
        <strain evidence="12">GSL018</strain>
    </source>
</reference>
<dbReference type="GO" id="GO:0005739">
    <property type="term" value="C:mitochondrion"/>
    <property type="evidence" value="ECO:0007669"/>
    <property type="project" value="TreeGrafter"/>
</dbReference>
<evidence type="ECO:0000259" key="9">
    <source>
        <dbReference type="Pfam" id="PF00155"/>
    </source>
</evidence>
<evidence type="ECO:0000256" key="2">
    <source>
        <dbReference type="ARBA" id="ARBA00007441"/>
    </source>
</evidence>
<dbReference type="InterPro" id="IPR004839">
    <property type="entry name" value="Aminotransferase_I/II_large"/>
</dbReference>
<evidence type="ECO:0000313" key="11">
    <source>
        <dbReference type="EMBL" id="JAC74026.1"/>
    </source>
</evidence>
<dbReference type="PANTHER" id="PTHR11879:SF54">
    <property type="entry name" value="ASPARTATE AMINOTRANSFERASE, MITOCHONDRIAL"/>
    <property type="match status" value="1"/>
</dbReference>
<dbReference type="CDD" id="cd00609">
    <property type="entry name" value="AAT_like"/>
    <property type="match status" value="1"/>
</dbReference>
<dbReference type="Gene3D" id="3.40.640.10">
    <property type="entry name" value="Type I PLP-dependent aspartate aminotransferase-like (Major domain)"/>
    <property type="match status" value="1"/>
</dbReference>
<evidence type="ECO:0000256" key="6">
    <source>
        <dbReference type="ARBA" id="ARBA00022898"/>
    </source>
</evidence>
<dbReference type="AlphaFoldDB" id="A0A061SPF8"/>
<dbReference type="EMBL" id="GBEZ01011789">
    <property type="protein sequence ID" value="JAC74026.1"/>
    <property type="molecule type" value="Transcribed_RNA"/>
</dbReference>
<dbReference type="InterPro" id="IPR015424">
    <property type="entry name" value="PyrdxlP-dep_Trfase"/>
</dbReference>
<dbReference type="SUPFAM" id="SSF53383">
    <property type="entry name" value="PLP-dependent transferases"/>
    <property type="match status" value="1"/>
</dbReference>
<evidence type="ECO:0000256" key="4">
    <source>
        <dbReference type="ARBA" id="ARBA00022576"/>
    </source>
</evidence>
<comment type="miscellaneous">
    <text evidence="8">In eukaryotes there are cytoplasmic, mitochondrial and chloroplastic isozymes.</text>
</comment>
<dbReference type="GO" id="GO:0030170">
    <property type="term" value="F:pyridoxal phosphate binding"/>
    <property type="evidence" value="ECO:0007669"/>
    <property type="project" value="InterPro"/>
</dbReference>
<comment type="similarity">
    <text evidence="2">Belongs to the class-I pyridoxal-phosphate-dependent aminotransferase family.</text>
</comment>
<name>A0A061SPF8_9CHLO</name>
<dbReference type="InterPro" id="IPR015422">
    <property type="entry name" value="PyrdxlP-dep_Trfase_small"/>
</dbReference>
<keyword evidence="4 8" id="KW-0032">Aminotransferase</keyword>
<protein>
    <recommendedName>
        <fullName evidence="8">Aspartate aminotransferase</fullName>
        <ecNumber evidence="8">2.6.1.1</ecNumber>
    </recommendedName>
</protein>
<dbReference type="PANTHER" id="PTHR11879">
    <property type="entry name" value="ASPARTATE AMINOTRANSFERASE"/>
    <property type="match status" value="1"/>
</dbReference>
<dbReference type="Gene3D" id="3.90.1150.10">
    <property type="entry name" value="Aspartate Aminotransferase, domain 1"/>
    <property type="match status" value="1"/>
</dbReference>
<dbReference type="PRINTS" id="PR00799">
    <property type="entry name" value="TRANSAMINASE"/>
</dbReference>